<gene>
    <name evidence="9" type="primary">trpD</name>
    <name evidence="12" type="ORF">SAMN05444167_0027</name>
</gene>
<evidence type="ECO:0000256" key="7">
    <source>
        <dbReference type="ARBA" id="ARBA00052328"/>
    </source>
</evidence>
<dbReference type="EMBL" id="LT629690">
    <property type="protein sequence ID" value="SDE64621.1"/>
    <property type="molecule type" value="Genomic_DNA"/>
</dbReference>
<evidence type="ECO:0000259" key="11">
    <source>
        <dbReference type="Pfam" id="PF02885"/>
    </source>
</evidence>
<dbReference type="Proteomes" id="UP000182427">
    <property type="component" value="Chromosome I"/>
</dbReference>
<keyword evidence="5 9" id="KW-0822">Tryptophan biosynthesis</keyword>
<feature type="binding site" evidence="9">
    <location>
        <position position="122"/>
    </location>
    <ligand>
        <name>Mg(2+)</name>
        <dbReference type="ChEBI" id="CHEBI:18420"/>
        <label>1</label>
    </ligand>
</feature>
<keyword evidence="9" id="KW-0479">Metal-binding</keyword>
<feature type="domain" description="Glycosyl transferase family 3" evidence="10">
    <location>
        <begin position="103"/>
        <end position="350"/>
    </location>
</feature>
<keyword evidence="4 9" id="KW-0808">Transferase</keyword>
<comment type="function">
    <text evidence="9">Catalyzes the transfer of the phosphoribosyl group of 5-phosphorylribose-1-pyrophosphate (PRPP) to anthranilate to yield N-(5'-phosphoribosyl)-anthranilate (PRA).</text>
</comment>
<feature type="binding site" evidence="9">
    <location>
        <begin position="113"/>
        <end position="114"/>
    </location>
    <ligand>
        <name>5-phospho-alpha-D-ribose 1-diphosphate</name>
        <dbReference type="ChEBI" id="CHEBI:58017"/>
    </ligand>
</feature>
<accession>A0A1G7ELX2</accession>
<evidence type="ECO:0000256" key="6">
    <source>
        <dbReference type="ARBA" id="ARBA00023141"/>
    </source>
</evidence>
<dbReference type="FunFam" id="3.40.1030.10:FF:000002">
    <property type="entry name" value="Anthranilate phosphoribosyltransferase"/>
    <property type="match status" value="1"/>
</dbReference>
<dbReference type="PANTHER" id="PTHR43285">
    <property type="entry name" value="ANTHRANILATE PHOSPHORIBOSYLTRANSFERASE"/>
    <property type="match status" value="1"/>
</dbReference>
<evidence type="ECO:0000256" key="5">
    <source>
        <dbReference type="ARBA" id="ARBA00022822"/>
    </source>
</evidence>
<dbReference type="InterPro" id="IPR017459">
    <property type="entry name" value="Glycosyl_Trfase_fam3_N_dom"/>
</dbReference>
<evidence type="ECO:0000256" key="9">
    <source>
        <dbReference type="HAMAP-Rule" id="MF_00211"/>
    </source>
</evidence>
<dbReference type="InterPro" id="IPR000312">
    <property type="entry name" value="Glycosyl_Trfase_fam3"/>
</dbReference>
<feature type="binding site" evidence="9">
    <location>
        <position position="110"/>
    </location>
    <ligand>
        <name>5-phospho-alpha-D-ribose 1-diphosphate</name>
        <dbReference type="ChEBI" id="CHEBI:58017"/>
    </ligand>
</feature>
<dbReference type="InterPro" id="IPR035902">
    <property type="entry name" value="Nuc_phospho_transferase"/>
</dbReference>
<dbReference type="SUPFAM" id="SSF52418">
    <property type="entry name" value="Nucleoside phosphorylase/phosphoribosyltransferase catalytic domain"/>
    <property type="match status" value="1"/>
</dbReference>
<evidence type="ECO:0000256" key="4">
    <source>
        <dbReference type="ARBA" id="ARBA00022679"/>
    </source>
</evidence>
<keyword evidence="13" id="KW-1185">Reference proteome</keyword>
<dbReference type="GO" id="GO:0004048">
    <property type="term" value="F:anthranilate phosphoribosyltransferase activity"/>
    <property type="evidence" value="ECO:0007669"/>
    <property type="project" value="UniProtKB-UniRule"/>
</dbReference>
<reference evidence="12 13" key="1">
    <citation type="submission" date="2016-10" db="EMBL/GenBank/DDBJ databases">
        <authorList>
            <person name="de Groot N.N."/>
        </authorList>
    </citation>
    <scope>NUCLEOTIDE SEQUENCE [LARGE SCALE GENOMIC DNA]</scope>
    <source>
        <strain evidence="12 13">GAS232</strain>
    </source>
</reference>
<comment type="similarity">
    <text evidence="8">In the C-terminal section; belongs to the anthranilate phosphoribosyltransferase family.</text>
</comment>
<feature type="binding site" evidence="9">
    <location>
        <begin position="120"/>
        <end position="123"/>
    </location>
    <ligand>
        <name>5-phospho-alpha-D-ribose 1-diphosphate</name>
        <dbReference type="ChEBI" id="CHEBI:58017"/>
    </ligand>
</feature>
<dbReference type="Gene3D" id="3.40.1030.10">
    <property type="entry name" value="Nucleoside phosphorylase/phosphoribosyltransferase catalytic domain"/>
    <property type="match status" value="1"/>
</dbReference>
<feature type="binding site" evidence="9">
    <location>
        <position position="196"/>
    </location>
    <ligand>
        <name>anthranilate</name>
        <dbReference type="ChEBI" id="CHEBI:16567"/>
        <label>2</label>
    </ligand>
</feature>
<evidence type="ECO:0000313" key="13">
    <source>
        <dbReference type="Proteomes" id="UP000182427"/>
    </source>
</evidence>
<keyword evidence="6 9" id="KW-0057">Aromatic amino acid biosynthesis</keyword>
<feature type="binding site" evidence="9">
    <location>
        <position position="118"/>
    </location>
    <ligand>
        <name>5-phospho-alpha-D-ribose 1-diphosphate</name>
        <dbReference type="ChEBI" id="CHEBI:58017"/>
    </ligand>
</feature>
<feature type="binding site" evidence="9">
    <location>
        <begin position="138"/>
        <end position="146"/>
    </location>
    <ligand>
        <name>5-phospho-alpha-D-ribose 1-diphosphate</name>
        <dbReference type="ChEBI" id="CHEBI:58017"/>
    </ligand>
</feature>
<comment type="similarity">
    <text evidence="9">Belongs to the anthranilate phosphoribosyltransferase family.</text>
</comment>
<feature type="domain" description="Glycosyl transferase family 3 N-terminal" evidence="11">
    <location>
        <begin position="29"/>
        <end position="92"/>
    </location>
</feature>
<evidence type="ECO:0000256" key="2">
    <source>
        <dbReference type="ARBA" id="ARBA00022605"/>
    </source>
</evidence>
<feature type="binding site" evidence="9">
    <location>
        <position position="141"/>
    </location>
    <ligand>
        <name>anthranilate</name>
        <dbReference type="ChEBI" id="CHEBI:16567"/>
        <label>1</label>
    </ligand>
</feature>
<protein>
    <recommendedName>
        <fullName evidence="9">Anthranilate phosphoribosyltransferase</fullName>
        <ecNumber evidence="9">2.4.2.18</ecNumber>
    </recommendedName>
</protein>
<evidence type="ECO:0000256" key="3">
    <source>
        <dbReference type="ARBA" id="ARBA00022676"/>
    </source>
</evidence>
<dbReference type="HAMAP" id="MF_00211">
    <property type="entry name" value="TrpD"/>
    <property type="match status" value="1"/>
</dbReference>
<keyword evidence="9" id="KW-0460">Magnesium</keyword>
<name>A0A1G7ELX2_9BACT</name>
<dbReference type="PANTHER" id="PTHR43285:SF2">
    <property type="entry name" value="ANTHRANILATE PHOSPHORIBOSYLTRANSFERASE"/>
    <property type="match status" value="1"/>
</dbReference>
<dbReference type="GO" id="GO:0000162">
    <property type="term" value="P:L-tryptophan biosynthetic process"/>
    <property type="evidence" value="ECO:0007669"/>
    <property type="project" value="UniProtKB-UniRule"/>
</dbReference>
<dbReference type="GO" id="GO:0005829">
    <property type="term" value="C:cytosol"/>
    <property type="evidence" value="ECO:0007669"/>
    <property type="project" value="TreeGrafter"/>
</dbReference>
<dbReference type="InterPro" id="IPR005940">
    <property type="entry name" value="Anthranilate_Pribosyl_Tfrase"/>
</dbReference>
<feature type="binding site" evidence="9">
    <location>
        <position position="110"/>
    </location>
    <ligand>
        <name>anthranilate</name>
        <dbReference type="ChEBI" id="CHEBI:16567"/>
        <label>1</label>
    </ligand>
</feature>
<dbReference type="Pfam" id="PF00591">
    <property type="entry name" value="Glycos_transf_3"/>
    <property type="match status" value="1"/>
</dbReference>
<dbReference type="Gene3D" id="1.20.970.10">
    <property type="entry name" value="Transferase, Pyrimidine Nucleoside Phosphorylase, Chain C"/>
    <property type="match status" value="1"/>
</dbReference>
<evidence type="ECO:0000313" key="12">
    <source>
        <dbReference type="EMBL" id="SDE64621.1"/>
    </source>
</evidence>
<comment type="catalytic activity">
    <reaction evidence="7 9">
        <text>N-(5-phospho-beta-D-ribosyl)anthranilate + diphosphate = 5-phospho-alpha-D-ribose 1-diphosphate + anthranilate</text>
        <dbReference type="Rhea" id="RHEA:11768"/>
        <dbReference type="ChEBI" id="CHEBI:16567"/>
        <dbReference type="ChEBI" id="CHEBI:18277"/>
        <dbReference type="ChEBI" id="CHEBI:33019"/>
        <dbReference type="ChEBI" id="CHEBI:58017"/>
        <dbReference type="EC" id="2.4.2.18"/>
    </reaction>
</comment>
<comment type="pathway">
    <text evidence="1 9">Amino-acid biosynthesis; L-tryptophan biosynthesis; L-tryptophan from chorismate: step 2/5.</text>
</comment>
<keyword evidence="3 9" id="KW-0328">Glycosyltransferase</keyword>
<feature type="binding site" evidence="9">
    <location>
        <position position="150"/>
    </location>
    <ligand>
        <name>5-phospho-alpha-D-ribose 1-diphosphate</name>
        <dbReference type="ChEBI" id="CHEBI:58017"/>
    </ligand>
</feature>
<organism evidence="12 13">
    <name type="scientific">Terriglobus roseus</name>
    <dbReference type="NCBI Taxonomy" id="392734"/>
    <lineage>
        <taxon>Bacteria</taxon>
        <taxon>Pseudomonadati</taxon>
        <taxon>Acidobacteriota</taxon>
        <taxon>Terriglobia</taxon>
        <taxon>Terriglobales</taxon>
        <taxon>Acidobacteriaceae</taxon>
        <taxon>Terriglobus</taxon>
    </lineage>
</organism>
<comment type="subunit">
    <text evidence="9">Homodimer.</text>
</comment>
<sequence length="365" mass="38277">MNRVNGYRTRVRLSFKRGHLRRWEGMDAKELLAEVVDGGDALSFDEAQELMTSLLRGGLSTDEMSALLTTLHDRGETAAELAGFSAAMRAAAVLLPLTQAERERAVDTCGTGGDGSGTFNISTAVALVAAAAGVTVAKHGNRAITSRSGSADVLHALGVETEHTPESAADSLRANGFAFLLAPRMHPAMKAVAPVRKSLPFRTVFNLLGPMSNPAGTTRQVLGVYSPEAVDMVAEAMAFSGHMEHALIVHGDGGLDEFSLSGESVVAEVRGDQIRRYTVTPEDAGLQRSQDALLGGDAVENAAILSSIFAGETGPRRDIVLLNAAAVLLVAGVVDDLAEGVRRAAIAIDSDAVTTLVHRLSGRTQ</sequence>
<dbReference type="RefSeq" id="WP_331711390.1">
    <property type="nucleotide sequence ID" value="NZ_LT629690.1"/>
</dbReference>
<dbReference type="AlphaFoldDB" id="A0A1G7ELX2"/>
<dbReference type="InterPro" id="IPR036320">
    <property type="entry name" value="Glycosyl_Trfase_fam3_N_dom_sf"/>
</dbReference>
<dbReference type="EC" id="2.4.2.18" evidence="9"/>
<feature type="binding site" evidence="9">
    <location>
        <position position="256"/>
    </location>
    <ligand>
        <name>Mg(2+)</name>
        <dbReference type="ChEBI" id="CHEBI:18420"/>
        <label>2</label>
    </ligand>
</feature>
<dbReference type="UniPathway" id="UPA00035">
    <property type="reaction ID" value="UER00041"/>
</dbReference>
<comment type="caution">
    <text evidence="9">Lacks conserved residue(s) required for the propagation of feature annotation.</text>
</comment>
<dbReference type="NCBIfam" id="TIGR01245">
    <property type="entry name" value="trpD"/>
    <property type="match status" value="1"/>
</dbReference>
<keyword evidence="2 9" id="KW-0028">Amino-acid biosynthesis</keyword>
<proteinExistence type="inferred from homology"/>
<dbReference type="GO" id="GO:0000287">
    <property type="term" value="F:magnesium ion binding"/>
    <property type="evidence" value="ECO:0007669"/>
    <property type="project" value="UniProtKB-UniRule"/>
</dbReference>
<feature type="binding site" evidence="9">
    <location>
        <position position="257"/>
    </location>
    <ligand>
        <name>Mg(2+)</name>
        <dbReference type="ChEBI" id="CHEBI:18420"/>
        <label>1</label>
    </ligand>
</feature>
<comment type="cofactor">
    <cofactor evidence="9">
        <name>Mg(2+)</name>
        <dbReference type="ChEBI" id="CHEBI:18420"/>
    </cofactor>
    <text evidence="9">Binds 2 magnesium ions per monomer.</text>
</comment>
<evidence type="ECO:0000259" key="10">
    <source>
        <dbReference type="Pfam" id="PF00591"/>
    </source>
</evidence>
<evidence type="ECO:0000256" key="1">
    <source>
        <dbReference type="ARBA" id="ARBA00004907"/>
    </source>
</evidence>
<evidence type="ECO:0000256" key="8">
    <source>
        <dbReference type="ARBA" id="ARBA00061188"/>
    </source>
</evidence>
<dbReference type="SUPFAM" id="SSF47648">
    <property type="entry name" value="Nucleoside phosphorylase/phosphoribosyltransferase N-terminal domain"/>
    <property type="match status" value="1"/>
</dbReference>
<dbReference type="Pfam" id="PF02885">
    <property type="entry name" value="Glycos_trans_3N"/>
    <property type="match status" value="1"/>
</dbReference>
<feature type="binding site" evidence="9">
    <location>
        <position position="257"/>
    </location>
    <ligand>
        <name>Mg(2+)</name>
        <dbReference type="ChEBI" id="CHEBI:18420"/>
        <label>2</label>
    </ligand>
</feature>